<accession>A0A5C6ECX9</accession>
<reference evidence="1 2" key="1">
    <citation type="submission" date="2019-02" db="EMBL/GenBank/DDBJ databases">
        <title>Deep-cultivation of Planctomycetes and their phenomic and genomic characterization uncovers novel biology.</title>
        <authorList>
            <person name="Wiegand S."/>
            <person name="Jogler M."/>
            <person name="Boedeker C."/>
            <person name="Pinto D."/>
            <person name="Vollmers J."/>
            <person name="Rivas-Marin E."/>
            <person name="Kohn T."/>
            <person name="Peeters S.H."/>
            <person name="Heuer A."/>
            <person name="Rast P."/>
            <person name="Oberbeckmann S."/>
            <person name="Bunk B."/>
            <person name="Jeske O."/>
            <person name="Meyerdierks A."/>
            <person name="Storesund J.E."/>
            <person name="Kallscheuer N."/>
            <person name="Luecker S."/>
            <person name="Lage O.M."/>
            <person name="Pohl T."/>
            <person name="Merkel B.J."/>
            <person name="Hornburger P."/>
            <person name="Mueller R.-W."/>
            <person name="Bruemmer F."/>
            <person name="Labrenz M."/>
            <person name="Spormann A.M."/>
            <person name="Op Den Camp H."/>
            <person name="Overmann J."/>
            <person name="Amann R."/>
            <person name="Jetten M.S.M."/>
            <person name="Mascher T."/>
            <person name="Medema M.H."/>
            <person name="Devos D.P."/>
            <person name="Kaster A.-K."/>
            <person name="Ovreas L."/>
            <person name="Rohde M."/>
            <person name="Galperin M.Y."/>
            <person name="Jogler C."/>
        </authorList>
    </citation>
    <scope>NUCLEOTIDE SEQUENCE [LARGE SCALE GENOMIC DNA]</scope>
    <source>
        <strain evidence="1 2">Q31b</strain>
    </source>
</reference>
<dbReference type="Gene3D" id="1.25.10.10">
    <property type="entry name" value="Leucine-rich Repeat Variant"/>
    <property type="match status" value="1"/>
</dbReference>
<evidence type="ECO:0000313" key="1">
    <source>
        <dbReference type="EMBL" id="TWU45059.1"/>
    </source>
</evidence>
<name>A0A5C6ECX9_9BACT</name>
<organism evidence="1 2">
    <name type="scientific">Novipirellula aureliae</name>
    <dbReference type="NCBI Taxonomy" id="2527966"/>
    <lineage>
        <taxon>Bacteria</taxon>
        <taxon>Pseudomonadati</taxon>
        <taxon>Planctomycetota</taxon>
        <taxon>Planctomycetia</taxon>
        <taxon>Pirellulales</taxon>
        <taxon>Pirellulaceae</taxon>
        <taxon>Novipirellula</taxon>
    </lineage>
</organism>
<comment type="caution">
    <text evidence="1">The sequence shown here is derived from an EMBL/GenBank/DDBJ whole genome shotgun (WGS) entry which is preliminary data.</text>
</comment>
<dbReference type="SUPFAM" id="SSF48371">
    <property type="entry name" value="ARM repeat"/>
    <property type="match status" value="1"/>
</dbReference>
<dbReference type="InterPro" id="IPR016024">
    <property type="entry name" value="ARM-type_fold"/>
</dbReference>
<protein>
    <recommendedName>
        <fullName evidence="3">HEAT repeat protein</fullName>
    </recommendedName>
</protein>
<sequence length="165" mass="17396">MNTQEKLKSDLASGAVATRISTAEQLATMGEEAQFAAVELVVSCADADESVRNWSVAALEGLGTPSIESIGSLCELAKDSNPMVAYWAITLLGRIGAKASNCQDVLARVLTQTAEVSVQQRAVWAIGKMGSLQPTTIKSLAWASESNDPKVSGTAQRILQQTLSI</sequence>
<keyword evidence="2" id="KW-1185">Reference proteome</keyword>
<proteinExistence type="predicted"/>
<evidence type="ECO:0000313" key="2">
    <source>
        <dbReference type="Proteomes" id="UP000315471"/>
    </source>
</evidence>
<dbReference type="EMBL" id="SJPY01000001">
    <property type="protein sequence ID" value="TWU45059.1"/>
    <property type="molecule type" value="Genomic_DNA"/>
</dbReference>
<evidence type="ECO:0008006" key="3">
    <source>
        <dbReference type="Google" id="ProtNLM"/>
    </source>
</evidence>
<dbReference type="InterPro" id="IPR011989">
    <property type="entry name" value="ARM-like"/>
</dbReference>
<dbReference type="Pfam" id="PF13646">
    <property type="entry name" value="HEAT_2"/>
    <property type="match status" value="1"/>
</dbReference>
<dbReference type="Proteomes" id="UP000315471">
    <property type="component" value="Unassembled WGS sequence"/>
</dbReference>
<dbReference type="AlphaFoldDB" id="A0A5C6ECX9"/>
<dbReference type="OrthoDB" id="279649at2"/>
<gene>
    <name evidence="1" type="ORF">Q31b_02300</name>
</gene>
<dbReference type="RefSeq" id="WP_146597844.1">
    <property type="nucleotide sequence ID" value="NZ_SJPY01000001.1"/>
</dbReference>